<name>A0A9P7AF81_9AGAM</name>
<reference evidence="3" key="1">
    <citation type="journal article" date="2020" name="New Phytol.">
        <title>Comparative genomics reveals dynamic genome evolution in host specialist ectomycorrhizal fungi.</title>
        <authorList>
            <person name="Lofgren L.A."/>
            <person name="Nguyen N.H."/>
            <person name="Vilgalys R."/>
            <person name="Ruytinx J."/>
            <person name="Liao H.L."/>
            <person name="Branco S."/>
            <person name="Kuo A."/>
            <person name="LaButti K."/>
            <person name="Lipzen A."/>
            <person name="Andreopoulos W."/>
            <person name="Pangilinan J."/>
            <person name="Riley R."/>
            <person name="Hundley H."/>
            <person name="Na H."/>
            <person name="Barry K."/>
            <person name="Grigoriev I.V."/>
            <person name="Stajich J.E."/>
            <person name="Kennedy P.G."/>
        </authorList>
    </citation>
    <scope>NUCLEOTIDE SEQUENCE</scope>
    <source>
        <strain evidence="3">S12</strain>
    </source>
</reference>
<dbReference type="Proteomes" id="UP000719766">
    <property type="component" value="Unassembled WGS sequence"/>
</dbReference>
<dbReference type="PANTHER" id="PTHR13710">
    <property type="entry name" value="DNA HELICASE RECQ FAMILY MEMBER"/>
    <property type="match status" value="1"/>
</dbReference>
<dbReference type="GO" id="GO:0005524">
    <property type="term" value="F:ATP binding"/>
    <property type="evidence" value="ECO:0007669"/>
    <property type="project" value="InterPro"/>
</dbReference>
<dbReference type="EMBL" id="JABBWE010000082">
    <property type="protein sequence ID" value="KAG1787230.1"/>
    <property type="molecule type" value="Genomic_DNA"/>
</dbReference>
<dbReference type="AlphaFoldDB" id="A0A9P7AF81"/>
<dbReference type="PANTHER" id="PTHR13710:SF145">
    <property type="entry name" value="ATP-DEPENDENT DNA HELICASE"/>
    <property type="match status" value="1"/>
</dbReference>
<evidence type="ECO:0000313" key="4">
    <source>
        <dbReference type="Proteomes" id="UP000719766"/>
    </source>
</evidence>
<dbReference type="InterPro" id="IPR011545">
    <property type="entry name" value="DEAD/DEAH_box_helicase_dom"/>
</dbReference>
<dbReference type="GO" id="GO:0016787">
    <property type="term" value="F:hydrolase activity"/>
    <property type="evidence" value="ECO:0007669"/>
    <property type="project" value="UniProtKB-KW"/>
</dbReference>
<dbReference type="GeneID" id="64601296"/>
<accession>A0A9P7AF81</accession>
<dbReference type="GO" id="GO:0005634">
    <property type="term" value="C:nucleus"/>
    <property type="evidence" value="ECO:0007669"/>
    <property type="project" value="TreeGrafter"/>
</dbReference>
<dbReference type="OrthoDB" id="10261556at2759"/>
<sequence length="683" mass="75362">MLGFGLGVNSWRHVSTTFKRKLGRFAEDLSEDDEQDTVEALEASHNRSTENRIYGLSPDALAGAPEDLLPLSFLQASTNWQLVMHTVPGGLQLAYTLARSHEFKQLAESGKFGSDFQGTNSPAAAAAVAAPPQCAEVISSIQNQVMAKIKDELVAGIECKVVVRIVDALVPAVETMIRDALATAMPQQYASQSDDCWPKDQRLEYVSPEETHVMGGSQETTQALSTADDSEVWYEEQTFRSTNEFTSSETGQGAIGLGTTSPPSADSNKLAGVKLIPLNDDNDLGSDPLKAINILSDDEQYPPPPPNQLVKNKDSILARKSLWTLRILLGDQQANWWSSQQKDAVLSVLKRETDIIAILRTWGGKSMLAIIPAIMDANKAVVVVLPLKSLMTDWERKLKAMRVPFQVYDPSVPLLKDVNLVLVSADKAKFKTEAMQYMQEIRQLSMQLVLLTGTPPQSSVAALKAAFDLADNAIEIRESINRPELEYIMKAAAPSNAPEDMVIQIVACERQRWTSDDRGLVFVTYLEDGESLANKAGWPFYNRSKGMSDASRAHAFSTGNDYPHVRVVIHLKTPLEMTEIIQAQGRGGRDGRLARCYILPSSTPPKIAIGRWEVDHKGLCGQPQSTSASSTTSLTYSSDPFAKAHEQAEKFRADRLDEEMKRVERIRQRSSAKVLWSGMRRDL</sequence>
<dbReference type="GO" id="GO:0005694">
    <property type="term" value="C:chromosome"/>
    <property type="evidence" value="ECO:0007669"/>
    <property type="project" value="TreeGrafter"/>
</dbReference>
<dbReference type="SUPFAM" id="SSF52540">
    <property type="entry name" value="P-loop containing nucleoside triphosphate hydrolases"/>
    <property type="match status" value="1"/>
</dbReference>
<comment type="caution">
    <text evidence="3">The sequence shown here is derived from an EMBL/GenBank/DDBJ whole genome shotgun (WGS) entry which is preliminary data.</text>
</comment>
<dbReference type="InterPro" id="IPR027417">
    <property type="entry name" value="P-loop_NTPase"/>
</dbReference>
<keyword evidence="4" id="KW-1185">Reference proteome</keyword>
<proteinExistence type="inferred from homology"/>
<evidence type="ECO:0000313" key="3">
    <source>
        <dbReference type="EMBL" id="KAG1787230.1"/>
    </source>
</evidence>
<evidence type="ECO:0000256" key="1">
    <source>
        <dbReference type="ARBA" id="ARBA00005446"/>
    </source>
</evidence>
<keyword evidence="3" id="KW-0378">Hydrolase</keyword>
<dbReference type="PROSITE" id="PS51192">
    <property type="entry name" value="HELICASE_ATP_BIND_1"/>
    <property type="match status" value="1"/>
</dbReference>
<feature type="domain" description="Helicase ATP-binding" evidence="2">
    <location>
        <begin position="346"/>
        <end position="473"/>
    </location>
</feature>
<dbReference type="RefSeq" id="XP_041154598.1">
    <property type="nucleotide sequence ID" value="XM_041307532.1"/>
</dbReference>
<comment type="similarity">
    <text evidence="1">Belongs to the helicase family. RecQ subfamily.</text>
</comment>
<dbReference type="Gene3D" id="3.40.50.300">
    <property type="entry name" value="P-loop containing nucleotide triphosphate hydrolases"/>
    <property type="match status" value="2"/>
</dbReference>
<gene>
    <name evidence="3" type="ORF">HD556DRAFT_1449029</name>
</gene>
<dbReference type="GO" id="GO:0003676">
    <property type="term" value="F:nucleic acid binding"/>
    <property type="evidence" value="ECO:0007669"/>
    <property type="project" value="InterPro"/>
</dbReference>
<dbReference type="Pfam" id="PF00270">
    <property type="entry name" value="DEAD"/>
    <property type="match status" value="1"/>
</dbReference>
<evidence type="ECO:0000259" key="2">
    <source>
        <dbReference type="PROSITE" id="PS51192"/>
    </source>
</evidence>
<dbReference type="InterPro" id="IPR014001">
    <property type="entry name" value="Helicase_ATP-bd"/>
</dbReference>
<protein>
    <submittedName>
        <fullName evidence="3">P-loop containing nucleoside triphosphate hydrolase protein</fullName>
    </submittedName>
</protein>
<organism evidence="3 4">
    <name type="scientific">Suillus plorans</name>
    <dbReference type="NCBI Taxonomy" id="116603"/>
    <lineage>
        <taxon>Eukaryota</taxon>
        <taxon>Fungi</taxon>
        <taxon>Dikarya</taxon>
        <taxon>Basidiomycota</taxon>
        <taxon>Agaricomycotina</taxon>
        <taxon>Agaricomycetes</taxon>
        <taxon>Agaricomycetidae</taxon>
        <taxon>Boletales</taxon>
        <taxon>Suillineae</taxon>
        <taxon>Suillaceae</taxon>
        <taxon>Suillus</taxon>
    </lineage>
</organism>